<dbReference type="RefSeq" id="WP_342127108.1">
    <property type="nucleotide sequence ID" value="NZ_JBCAUS010000003.1"/>
</dbReference>
<evidence type="ECO:0000256" key="1">
    <source>
        <dbReference type="SAM" id="MobiDB-lite"/>
    </source>
</evidence>
<dbReference type="Proteomes" id="UP001396646">
    <property type="component" value="Unassembled WGS sequence"/>
</dbReference>
<protein>
    <submittedName>
        <fullName evidence="4">Prohibitin family protein</fullName>
    </submittedName>
</protein>
<dbReference type="InterPro" id="IPR001107">
    <property type="entry name" value="Band_7"/>
</dbReference>
<reference evidence="4 5" key="1">
    <citation type="submission" date="2024-04" db="EMBL/GenBank/DDBJ databases">
        <title>Methanococcoides sp. LMO-2.</title>
        <authorList>
            <person name="Liang L."/>
        </authorList>
    </citation>
    <scope>NUCLEOTIDE SEQUENCE [LARGE SCALE GENOMIC DNA]</scope>
    <source>
        <strain evidence="4 5">LMO-2</strain>
    </source>
</reference>
<dbReference type="InterPro" id="IPR000163">
    <property type="entry name" value="Prohibitin"/>
</dbReference>
<feature type="region of interest" description="Disordered" evidence="1">
    <location>
        <begin position="1"/>
        <end position="20"/>
    </location>
</feature>
<sequence length="316" mass="34829">MVMEDDWDIKDSDDERRPPIPEIKIPPMAGVILRGAAIVLAILIIFSVVFGSIFVSIGAGEVGVKFSQFGGVQDDELGEGLHIVPPWVSVTKYSVRSEVYTMSARTSEGEVVGDDQINALTNEGLTLGLDISVRYRLVSEDASVVHKNLGTGYAEKIIRPTIKSVIREVVSRNTAMEVYGEQRELVATEMREEMEAALLEDGIIVEEVLLRNVRLPEKVADAIESKLQADQEAQRMVFVKQKEQLEAERKIIEANGAANATIVRATGEAEALRLINVELAKNPKLINYKYIQMLEGQEVQTLIVPADQGIILDATN</sequence>
<dbReference type="PRINTS" id="PR00679">
    <property type="entry name" value="PROHIBITIN"/>
</dbReference>
<proteinExistence type="predicted"/>
<feature type="compositionally biased region" description="Basic and acidic residues" evidence="1">
    <location>
        <begin position="9"/>
        <end position="19"/>
    </location>
</feature>
<evidence type="ECO:0000259" key="3">
    <source>
        <dbReference type="SMART" id="SM00244"/>
    </source>
</evidence>
<feature type="domain" description="Band 7" evidence="3">
    <location>
        <begin position="52"/>
        <end position="227"/>
    </location>
</feature>
<keyword evidence="2" id="KW-0472">Membrane</keyword>
<keyword evidence="2" id="KW-1133">Transmembrane helix</keyword>
<name>A0ABU9KT19_9EURY</name>
<dbReference type="PANTHER" id="PTHR23222">
    <property type="entry name" value="PROHIBITIN"/>
    <property type="match status" value="1"/>
</dbReference>
<dbReference type="Pfam" id="PF01145">
    <property type="entry name" value="Band_7"/>
    <property type="match status" value="1"/>
</dbReference>
<dbReference type="InterPro" id="IPR036013">
    <property type="entry name" value="Band_7/SPFH_dom_sf"/>
</dbReference>
<evidence type="ECO:0000313" key="5">
    <source>
        <dbReference type="Proteomes" id="UP001396646"/>
    </source>
</evidence>
<dbReference type="SMART" id="SM00244">
    <property type="entry name" value="PHB"/>
    <property type="match status" value="1"/>
</dbReference>
<keyword evidence="5" id="KW-1185">Reference proteome</keyword>
<dbReference type="SUPFAM" id="SSF117892">
    <property type="entry name" value="Band 7/SPFH domain"/>
    <property type="match status" value="1"/>
</dbReference>
<feature type="transmembrane region" description="Helical" evidence="2">
    <location>
        <begin position="31"/>
        <end position="57"/>
    </location>
</feature>
<dbReference type="CDD" id="cd03401">
    <property type="entry name" value="SPFH_prohibitin"/>
    <property type="match status" value="1"/>
</dbReference>
<evidence type="ECO:0000313" key="4">
    <source>
        <dbReference type="EMBL" id="MEL4305452.1"/>
    </source>
</evidence>
<accession>A0ABU9KT19</accession>
<dbReference type="PANTHER" id="PTHR23222:SF0">
    <property type="entry name" value="PROHIBITIN 1"/>
    <property type="match status" value="1"/>
</dbReference>
<keyword evidence="2" id="KW-0812">Transmembrane</keyword>
<gene>
    <name evidence="4" type="ORF">WOA13_06380</name>
</gene>
<comment type="caution">
    <text evidence="4">The sequence shown here is derived from an EMBL/GenBank/DDBJ whole genome shotgun (WGS) entry which is preliminary data.</text>
</comment>
<evidence type="ECO:0000256" key="2">
    <source>
        <dbReference type="SAM" id="Phobius"/>
    </source>
</evidence>
<dbReference type="EMBL" id="JBCAUS010000003">
    <property type="protein sequence ID" value="MEL4305452.1"/>
    <property type="molecule type" value="Genomic_DNA"/>
</dbReference>
<dbReference type="Gene3D" id="3.30.479.30">
    <property type="entry name" value="Band 7 domain"/>
    <property type="match status" value="1"/>
</dbReference>
<organism evidence="4 5">
    <name type="scientific">Methanococcoides cohabitans</name>
    <dbReference type="NCBI Taxonomy" id="3136559"/>
    <lineage>
        <taxon>Archaea</taxon>
        <taxon>Methanobacteriati</taxon>
        <taxon>Methanobacteriota</taxon>
        <taxon>Stenosarchaea group</taxon>
        <taxon>Methanomicrobia</taxon>
        <taxon>Methanosarcinales</taxon>
        <taxon>Methanosarcinaceae</taxon>
        <taxon>Methanococcoides</taxon>
    </lineage>
</organism>